<dbReference type="EMBL" id="JAVYJV010000018">
    <property type="protein sequence ID" value="KAK4347981.1"/>
    <property type="molecule type" value="Genomic_DNA"/>
</dbReference>
<evidence type="ECO:0000313" key="2">
    <source>
        <dbReference type="Proteomes" id="UP001291623"/>
    </source>
</evidence>
<dbReference type="Proteomes" id="UP001291623">
    <property type="component" value="Unassembled WGS sequence"/>
</dbReference>
<proteinExistence type="predicted"/>
<organism evidence="1 2">
    <name type="scientific">Anisodus tanguticus</name>
    <dbReference type="NCBI Taxonomy" id="243964"/>
    <lineage>
        <taxon>Eukaryota</taxon>
        <taxon>Viridiplantae</taxon>
        <taxon>Streptophyta</taxon>
        <taxon>Embryophyta</taxon>
        <taxon>Tracheophyta</taxon>
        <taxon>Spermatophyta</taxon>
        <taxon>Magnoliopsida</taxon>
        <taxon>eudicotyledons</taxon>
        <taxon>Gunneridae</taxon>
        <taxon>Pentapetalae</taxon>
        <taxon>asterids</taxon>
        <taxon>lamiids</taxon>
        <taxon>Solanales</taxon>
        <taxon>Solanaceae</taxon>
        <taxon>Solanoideae</taxon>
        <taxon>Hyoscyameae</taxon>
        <taxon>Anisodus</taxon>
    </lineage>
</organism>
<protein>
    <submittedName>
        <fullName evidence="1">Uncharacterized protein</fullName>
    </submittedName>
</protein>
<accession>A0AAE1V2F5</accession>
<evidence type="ECO:0000313" key="1">
    <source>
        <dbReference type="EMBL" id="KAK4347981.1"/>
    </source>
</evidence>
<gene>
    <name evidence="1" type="ORF">RND71_034320</name>
</gene>
<keyword evidence="2" id="KW-1185">Reference proteome</keyword>
<dbReference type="AlphaFoldDB" id="A0AAE1V2F5"/>
<comment type="caution">
    <text evidence="1">The sequence shown here is derived from an EMBL/GenBank/DDBJ whole genome shotgun (WGS) entry which is preliminary data.</text>
</comment>
<reference evidence="1" key="1">
    <citation type="submission" date="2023-12" db="EMBL/GenBank/DDBJ databases">
        <title>Genome assembly of Anisodus tanguticus.</title>
        <authorList>
            <person name="Wang Y.-J."/>
        </authorList>
    </citation>
    <scope>NUCLEOTIDE SEQUENCE</scope>
    <source>
        <strain evidence="1">KB-2021</strain>
        <tissue evidence="1">Leaf</tissue>
    </source>
</reference>
<sequence length="88" mass="10220">MSLFKFGFVLYVLLMTATMNTMWFSKTQVFAARDVNRNFSQFERRLLPQLNTCERSCNSDSDCSDCWICCRCLPVVAETTYLVSTCFI</sequence>
<name>A0AAE1V2F5_9SOLA</name>